<sequence length="129" mass="14161">MIGAGATGCEGPIRGPSIRIDRLLVYLRFARTRSAAQALIDTHALRRNRKHVLRGSEQARTGDVLTIALGDRVRVIELLALPDRRGPPAHARSHYREVDDGNLDPKGQMSLAASPHEADVQPDQPEDFP</sequence>
<keyword evidence="1" id="KW-0694">RNA-binding</keyword>
<dbReference type="Gene3D" id="3.10.290.10">
    <property type="entry name" value="RNA-binding S4 domain"/>
    <property type="match status" value="1"/>
</dbReference>
<dbReference type="CDD" id="cd00165">
    <property type="entry name" value="S4"/>
    <property type="match status" value="1"/>
</dbReference>
<dbReference type="STRING" id="198312.SAMN02745193_02411"/>
<dbReference type="GO" id="GO:0003723">
    <property type="term" value="F:RNA binding"/>
    <property type="evidence" value="ECO:0007669"/>
    <property type="project" value="UniProtKB-KW"/>
</dbReference>
<dbReference type="InterPro" id="IPR036986">
    <property type="entry name" value="S4_RNA-bd_sf"/>
</dbReference>
<dbReference type="SUPFAM" id="SSF55174">
    <property type="entry name" value="Alpha-L RNA-binding motif"/>
    <property type="match status" value="1"/>
</dbReference>
<evidence type="ECO:0000256" key="1">
    <source>
        <dbReference type="PROSITE-ProRule" id="PRU00182"/>
    </source>
</evidence>
<evidence type="ECO:0000313" key="4">
    <source>
        <dbReference type="EMBL" id="SHN62202.1"/>
    </source>
</evidence>
<evidence type="ECO:0000313" key="5">
    <source>
        <dbReference type="Proteomes" id="UP000184391"/>
    </source>
</evidence>
<keyword evidence="4" id="KW-0346">Stress response</keyword>
<protein>
    <submittedName>
        <fullName evidence="4">Ribosome-associated heat shock protein Hsp15</fullName>
    </submittedName>
</protein>
<dbReference type="EMBL" id="FRDF01000014">
    <property type="protein sequence ID" value="SHN62202.1"/>
    <property type="molecule type" value="Genomic_DNA"/>
</dbReference>
<evidence type="ECO:0000256" key="2">
    <source>
        <dbReference type="SAM" id="MobiDB-lite"/>
    </source>
</evidence>
<reference evidence="5" key="1">
    <citation type="submission" date="2016-12" db="EMBL/GenBank/DDBJ databases">
        <authorList>
            <person name="Varghese N."/>
            <person name="Submissions S."/>
        </authorList>
    </citation>
    <scope>NUCLEOTIDE SEQUENCE [LARGE SCALE GENOMIC DNA]</scope>
    <source>
        <strain evidence="5">DSM 11032</strain>
    </source>
</reference>
<dbReference type="SMART" id="SM00363">
    <property type="entry name" value="S4"/>
    <property type="match status" value="1"/>
</dbReference>
<proteinExistence type="predicted"/>
<dbReference type="RefSeq" id="WP_245790185.1">
    <property type="nucleotide sequence ID" value="NZ_FRDF01000014.1"/>
</dbReference>
<keyword evidence="5" id="KW-1185">Reference proteome</keyword>
<organism evidence="4 5">
    <name type="scientific">Erythrobacter sanguineus</name>
    <dbReference type="NCBI Taxonomy" id="198312"/>
    <lineage>
        <taxon>Bacteria</taxon>
        <taxon>Pseudomonadati</taxon>
        <taxon>Pseudomonadota</taxon>
        <taxon>Alphaproteobacteria</taxon>
        <taxon>Sphingomonadales</taxon>
        <taxon>Erythrobacteraceae</taxon>
        <taxon>Erythrobacter/Porphyrobacter group</taxon>
        <taxon>Erythrobacter</taxon>
    </lineage>
</organism>
<dbReference type="PROSITE" id="PS50889">
    <property type="entry name" value="S4"/>
    <property type="match status" value="1"/>
</dbReference>
<gene>
    <name evidence="4" type="ORF">SAMN02745193_02411</name>
</gene>
<name>A0A1M7SUR0_9SPHN</name>
<dbReference type="InterPro" id="IPR002942">
    <property type="entry name" value="S4_RNA-bd"/>
</dbReference>
<dbReference type="Proteomes" id="UP000184391">
    <property type="component" value="Unassembled WGS sequence"/>
</dbReference>
<feature type="domain" description="RNA-binding S4" evidence="3">
    <location>
        <begin position="18"/>
        <end position="80"/>
    </location>
</feature>
<feature type="region of interest" description="Disordered" evidence="2">
    <location>
        <begin position="84"/>
        <end position="129"/>
    </location>
</feature>
<accession>A0A1M7SUR0</accession>
<dbReference type="AlphaFoldDB" id="A0A1M7SUR0"/>
<evidence type="ECO:0000259" key="3">
    <source>
        <dbReference type="SMART" id="SM00363"/>
    </source>
</evidence>